<sequence length="107" mass="12295">MSLFGLRIMSLVTPTKQVKESDRRLERAQALFKKHQAVMNPHDRVLAQSLLQYSKDLRDGLETKWISTQIEQAQLYRIQVDKTLQVIQAAVEKTDVWALEVKSADGD</sequence>
<gene>
    <name evidence="1" type="ORF">EDB92DRAFT_1819177</name>
</gene>
<dbReference type="EMBL" id="JAKELL010000078">
    <property type="protein sequence ID" value="KAH8984248.1"/>
    <property type="molecule type" value="Genomic_DNA"/>
</dbReference>
<evidence type="ECO:0000313" key="1">
    <source>
        <dbReference type="EMBL" id="KAH8984248.1"/>
    </source>
</evidence>
<comment type="caution">
    <text evidence="1">The sequence shown here is derived from an EMBL/GenBank/DDBJ whole genome shotgun (WGS) entry which is preliminary data.</text>
</comment>
<protein>
    <submittedName>
        <fullName evidence="1">Uncharacterized protein</fullName>
    </submittedName>
</protein>
<organism evidence="1 2">
    <name type="scientific">Lactarius akahatsu</name>
    <dbReference type="NCBI Taxonomy" id="416441"/>
    <lineage>
        <taxon>Eukaryota</taxon>
        <taxon>Fungi</taxon>
        <taxon>Dikarya</taxon>
        <taxon>Basidiomycota</taxon>
        <taxon>Agaricomycotina</taxon>
        <taxon>Agaricomycetes</taxon>
        <taxon>Russulales</taxon>
        <taxon>Russulaceae</taxon>
        <taxon>Lactarius</taxon>
    </lineage>
</organism>
<reference evidence="1" key="1">
    <citation type="submission" date="2022-01" db="EMBL/GenBank/DDBJ databases">
        <title>Comparative genomics reveals a dynamic genome evolution in the ectomycorrhizal milk-cap (Lactarius) mushrooms.</title>
        <authorList>
            <consortium name="DOE Joint Genome Institute"/>
            <person name="Lebreton A."/>
            <person name="Tang N."/>
            <person name="Kuo A."/>
            <person name="LaButti K."/>
            <person name="Drula E."/>
            <person name="Barry K."/>
            <person name="Clum A."/>
            <person name="Lipzen A."/>
            <person name="Mousain D."/>
            <person name="Ng V."/>
            <person name="Wang R."/>
            <person name="Wang X."/>
            <person name="Dai Y."/>
            <person name="Henrissat B."/>
            <person name="Grigoriev I.V."/>
            <person name="Guerin-Laguette A."/>
            <person name="Yu F."/>
            <person name="Martin F.M."/>
        </authorList>
    </citation>
    <scope>NUCLEOTIDE SEQUENCE</scope>
    <source>
        <strain evidence="1">QP</strain>
    </source>
</reference>
<name>A0AAD4Q4S6_9AGAM</name>
<proteinExistence type="predicted"/>
<keyword evidence="2" id="KW-1185">Reference proteome</keyword>
<dbReference type="Proteomes" id="UP001201163">
    <property type="component" value="Unassembled WGS sequence"/>
</dbReference>
<accession>A0AAD4Q4S6</accession>
<evidence type="ECO:0000313" key="2">
    <source>
        <dbReference type="Proteomes" id="UP001201163"/>
    </source>
</evidence>
<dbReference type="AlphaFoldDB" id="A0AAD4Q4S6"/>